<dbReference type="InterPro" id="IPR020894">
    <property type="entry name" value="Cadherin_CS"/>
</dbReference>
<evidence type="ECO:0000259" key="10">
    <source>
        <dbReference type="PROSITE" id="PS50268"/>
    </source>
</evidence>
<dbReference type="PROSITE" id="PS00232">
    <property type="entry name" value="CADHERIN_1"/>
    <property type="match status" value="2"/>
</dbReference>
<dbReference type="PANTHER" id="PTHR24026:SF126">
    <property type="entry name" value="PROTOCADHERIN FAT 4"/>
    <property type="match status" value="1"/>
</dbReference>
<evidence type="ECO:0000256" key="1">
    <source>
        <dbReference type="ARBA" id="ARBA00004370"/>
    </source>
</evidence>
<dbReference type="PROSITE" id="PS50268">
    <property type="entry name" value="CADHERIN_2"/>
    <property type="match status" value="9"/>
</dbReference>
<evidence type="ECO:0000256" key="2">
    <source>
        <dbReference type="ARBA" id="ARBA00022692"/>
    </source>
</evidence>
<dbReference type="Gene3D" id="2.60.40.60">
    <property type="entry name" value="Cadherins"/>
    <property type="match status" value="10"/>
</dbReference>
<organism evidence="11">
    <name type="scientific">Photinus pyralis</name>
    <name type="common">Common eastern firefly</name>
    <name type="synonym">Lampyris pyralis</name>
    <dbReference type="NCBI Taxonomy" id="7054"/>
    <lineage>
        <taxon>Eukaryota</taxon>
        <taxon>Metazoa</taxon>
        <taxon>Ecdysozoa</taxon>
        <taxon>Arthropoda</taxon>
        <taxon>Hexapoda</taxon>
        <taxon>Insecta</taxon>
        <taxon>Pterygota</taxon>
        <taxon>Neoptera</taxon>
        <taxon>Endopterygota</taxon>
        <taxon>Coleoptera</taxon>
        <taxon>Polyphaga</taxon>
        <taxon>Elateriformia</taxon>
        <taxon>Elateroidea</taxon>
        <taxon>Lampyridae</taxon>
        <taxon>Lampyrinae</taxon>
        <taxon>Photinus</taxon>
    </lineage>
</organism>
<evidence type="ECO:0000256" key="8">
    <source>
        <dbReference type="SAM" id="Phobius"/>
    </source>
</evidence>
<keyword evidence="2 8" id="KW-0812">Transmembrane</keyword>
<feature type="domain" description="Cadherin" evidence="10">
    <location>
        <begin position="478"/>
        <end position="581"/>
    </location>
</feature>
<feature type="signal peptide" evidence="9">
    <location>
        <begin position="1"/>
        <end position="17"/>
    </location>
</feature>
<feature type="domain" description="Cadherin" evidence="10">
    <location>
        <begin position="148"/>
        <end position="261"/>
    </location>
</feature>
<evidence type="ECO:0000256" key="5">
    <source>
        <dbReference type="ARBA" id="ARBA00022989"/>
    </source>
</evidence>
<evidence type="ECO:0000256" key="3">
    <source>
        <dbReference type="ARBA" id="ARBA00022737"/>
    </source>
</evidence>
<feature type="domain" description="Cadherin" evidence="10">
    <location>
        <begin position="364"/>
        <end position="477"/>
    </location>
</feature>
<dbReference type="PRINTS" id="PR00205">
    <property type="entry name" value="CADHERIN"/>
</dbReference>
<dbReference type="EMBL" id="GEZM01024106">
    <property type="protein sequence ID" value="JAV87971.1"/>
    <property type="molecule type" value="Transcribed_RNA"/>
</dbReference>
<feature type="domain" description="Cadherin" evidence="10">
    <location>
        <begin position="262"/>
        <end position="363"/>
    </location>
</feature>
<comment type="subcellular location">
    <subcellularLocation>
        <location evidence="1">Membrane</location>
    </subcellularLocation>
</comment>
<dbReference type="GO" id="GO:0007156">
    <property type="term" value="P:homophilic cell adhesion via plasma membrane adhesion molecules"/>
    <property type="evidence" value="ECO:0007669"/>
    <property type="project" value="InterPro"/>
</dbReference>
<evidence type="ECO:0000256" key="6">
    <source>
        <dbReference type="ARBA" id="ARBA00023136"/>
    </source>
</evidence>
<accession>A0A1Y1MQR5</accession>
<dbReference type="GO" id="GO:0005509">
    <property type="term" value="F:calcium ion binding"/>
    <property type="evidence" value="ECO:0007669"/>
    <property type="project" value="UniProtKB-UniRule"/>
</dbReference>
<dbReference type="PANTHER" id="PTHR24026">
    <property type="entry name" value="FAT ATYPICAL CADHERIN-RELATED"/>
    <property type="match status" value="1"/>
</dbReference>
<feature type="transmembrane region" description="Helical" evidence="8">
    <location>
        <begin position="1515"/>
        <end position="1537"/>
    </location>
</feature>
<dbReference type="GO" id="GO:0005886">
    <property type="term" value="C:plasma membrane"/>
    <property type="evidence" value="ECO:0007669"/>
    <property type="project" value="UniProtKB-SubCell"/>
</dbReference>
<dbReference type="SMART" id="SM00112">
    <property type="entry name" value="CA"/>
    <property type="match status" value="9"/>
</dbReference>
<sequence length="1632" mass="182684">MFLTFILIFMLINNGRGWESPAFLPNKAAEGLVQMEEANDKAIIRMNENIKDHIIVAYINYKGESVPTVGIFEEPPSSNGDELGAIIERSTGDNPVSPWALVITKKQDYDDKYDGFRYKFQIDINSEYRSVYIKLNNVDDQPPYIQVNPSSNPCKIKENVTGKTGCTFNITDKDGIVKDMRYTLVNNVTPDINSYFEMQNTKELKEGLKEWQTELYVKKDLDFEKISSYMIHFTVTDSGGNTYTTSIIIQVIDVPDRPPVWTSIFSYITIPEKERMSKTAVAIDGDVAIAAVLNYKIITQRHDLFKVEKDTGEVIIGPIDRDDEKQEIFNFTIRAYEKDDATSYVEQSVTVNVQDKNDHYPNITVTKDSVSINESSISTLDTQIEINDLDLGKHATYKVSLTPTKFSDAFRIVPPTGYQKASFFISVVNSEPLDYEDPEWRKFDLEIRAAETVDETRFNTTTIHVSLLDLNDEPPVFEQEEYTVNVTEDAGADFSVATIVATDKDKDDVVKYSLLGSADKNFRISDAGLITTKFAKVFDYEKMTVVIVQVLAQDSLYEKPHRATAQLTINVLDVNDETPSISVEGLEISVQENEVVGKLINDKTKITATDPDTEPLLEFSINWGRSVAIKNGQKVQHGIGCVMVETNFNPPNTATANLKVSDNKKCVLDYELFDTLNIFLVVTDKNQKIGNDKVEVQITIGILDVNDNDPEFVQETVGSKKKVIERSAESTVIGTVTAIDKDGPGNNVVIYSIRPVDDKTPDTWVAIHESLGEIFVKTGNKIDADTPPIKEIRYMVKASDSERFTETEISIEVIDTNNKIPTCTFPTEVHIPESSETGTIVQFPLKCEDKDRDDDYHTPWFQLASDSVKKLFSIDTFNGTVKVLTTQPEIDLDRESETTKFKIPFRVNDNYYRTNTNIQQGTDYSFTIILDDINDNAPIIETNELRAIESMVKDNEIGSIIATDKDEANTDNSKINFEIVEIVKVGDGAVDLPKDLFTIRVDNHFSAKATLLAGQALRSHYGTYEVKIKAEDYGTPHQETKKSLKVTVDRYNFLPPIFKFPLDNDIIYLAKDQPIKAPLNKMSGGPLEPLRVSDQQNEKWDIVITIDTETNPNTIFGIHKLQNNKANLILNASQGNITSIKLKLIADCQCKGEEPKKSEILVNIRFVDTTTEPIFPNTSAYIVLPEGETGLTETLPKAFFNAEGEQWANFTPYYFLQPTAMAQHFKIGKENAVLTLIEELDREAVAQFQLKVTTSKNSAGIIAPANSSVLTVSVTVQDKNDETPKFTKEQYNQGIKASDVLDSSILTLQAIDLDDEGELCFNIEGRIEAVGDEINNLNVPFYLKPGAKLQQGNIIADVHVHLNFSVQSSMAGYFRFKVMVIDGADHRTTTTVKIYIVADSNKVTFRFQNERSLIQSKEELIKETLGKVFGYVCHIEAISRSTNDAGEVIDGQTDVVVYFVDEKTNEAVASKYVLQLLSNPEIFAKIKSPLQDAGIELLNTNNPTQPEDSEGKYKAWLIAVSVVLGTLCIVLIIAFIIKTRSLLKRLNKLSCPKFGSQESGLNRIGLAAPTTNKNTTEGSNPVFRDGEKAQEIDRDRYSMGSGDSDLIGIEDNPNFDYKSDLKTTFINPASKK</sequence>
<keyword evidence="5 8" id="KW-1133">Transmembrane helix</keyword>
<keyword evidence="9" id="KW-0732">Signal</keyword>
<dbReference type="InterPro" id="IPR015919">
    <property type="entry name" value="Cadherin-like_sf"/>
</dbReference>
<keyword evidence="3" id="KW-0677">Repeat</keyword>
<feature type="chain" id="PRO_5013231435" description="Cadherin domain-containing protein" evidence="9">
    <location>
        <begin position="18"/>
        <end position="1632"/>
    </location>
</feature>
<evidence type="ECO:0000256" key="7">
    <source>
        <dbReference type="PROSITE-ProRule" id="PRU00043"/>
    </source>
</evidence>
<name>A0A1Y1MQR5_PHOPY</name>
<feature type="domain" description="Cadherin" evidence="10">
    <location>
        <begin position="939"/>
        <end position="1058"/>
    </location>
</feature>
<keyword evidence="4 7" id="KW-0106">Calcium</keyword>
<dbReference type="SUPFAM" id="SSF49313">
    <property type="entry name" value="Cadherin-like"/>
    <property type="match status" value="10"/>
</dbReference>
<evidence type="ECO:0000313" key="11">
    <source>
        <dbReference type="EMBL" id="JAV87971.1"/>
    </source>
</evidence>
<protein>
    <recommendedName>
        <fullName evidence="10">Cadherin domain-containing protein</fullName>
    </recommendedName>
</protein>
<evidence type="ECO:0000256" key="9">
    <source>
        <dbReference type="SAM" id="SignalP"/>
    </source>
</evidence>
<feature type="domain" description="Cadherin" evidence="10">
    <location>
        <begin position="1213"/>
        <end position="1286"/>
    </location>
</feature>
<feature type="domain" description="Cadherin" evidence="10">
    <location>
        <begin position="582"/>
        <end position="712"/>
    </location>
</feature>
<dbReference type="InterPro" id="IPR002126">
    <property type="entry name" value="Cadherin-like_dom"/>
</dbReference>
<keyword evidence="6 8" id="KW-0472">Membrane</keyword>
<dbReference type="Pfam" id="PF00028">
    <property type="entry name" value="Cadherin"/>
    <property type="match status" value="1"/>
</dbReference>
<proteinExistence type="predicted"/>
<feature type="domain" description="Cadherin" evidence="10">
    <location>
        <begin position="723"/>
        <end position="823"/>
    </location>
</feature>
<dbReference type="CDD" id="cd11304">
    <property type="entry name" value="Cadherin_repeat"/>
    <property type="match status" value="9"/>
</dbReference>
<feature type="domain" description="Cadherin" evidence="10">
    <location>
        <begin position="823"/>
        <end position="940"/>
    </location>
</feature>
<reference evidence="11" key="1">
    <citation type="journal article" date="2016" name="Sci. Rep.">
        <title>Molecular characterization of firefly nuptial gifts: a multi-omics approach sheds light on postcopulatory sexual selection.</title>
        <authorList>
            <person name="Al-Wathiqui N."/>
            <person name="Fallon T.R."/>
            <person name="South A."/>
            <person name="Weng J.K."/>
            <person name="Lewis S.M."/>
        </authorList>
    </citation>
    <scope>NUCLEOTIDE SEQUENCE</scope>
</reference>
<evidence type="ECO:0000256" key="4">
    <source>
        <dbReference type="ARBA" id="ARBA00022837"/>
    </source>
</evidence>